<dbReference type="Gene3D" id="3.40.30.10">
    <property type="entry name" value="Glutaredoxin"/>
    <property type="match status" value="1"/>
</dbReference>
<evidence type="ECO:0000256" key="1">
    <source>
        <dbReference type="ARBA" id="ARBA00006347"/>
    </source>
</evidence>
<dbReference type="InterPro" id="IPR017937">
    <property type="entry name" value="Thioredoxin_CS"/>
</dbReference>
<evidence type="ECO:0000313" key="4">
    <source>
        <dbReference type="EMBL" id="KAJ7391851.1"/>
    </source>
</evidence>
<dbReference type="GO" id="GO:0005783">
    <property type="term" value="C:endoplasmic reticulum"/>
    <property type="evidence" value="ECO:0007669"/>
    <property type="project" value="TreeGrafter"/>
</dbReference>
<dbReference type="InterPro" id="IPR051063">
    <property type="entry name" value="PDI"/>
</dbReference>
<dbReference type="AlphaFoldDB" id="A0A9X0A1P5"/>
<dbReference type="InterPro" id="IPR013766">
    <property type="entry name" value="Thioredoxin_domain"/>
</dbReference>
<dbReference type="PANTHER" id="PTHR45672:SF2">
    <property type="entry name" value="PROTEIN DISULFIDE-ISOMERASE A5"/>
    <property type="match status" value="1"/>
</dbReference>
<sequence length="114" mass="12751">MEDPREGPAPPPPEPEWKDIPSRVNHLTEDTFDEFMKTHDSVLVMFYAPWCGHCKAMKPAYMEAADELHGKNARSVLAAVDCTKEKSLGTKFDLEGFPTKTKNEGGLGRVLVDF</sequence>
<comment type="similarity">
    <text evidence="1">Belongs to the protein disulfide isomerase family.</text>
</comment>
<accession>A0A9X0A1P5</accession>
<evidence type="ECO:0000259" key="3">
    <source>
        <dbReference type="PROSITE" id="PS51352"/>
    </source>
</evidence>
<feature type="domain" description="Thioredoxin" evidence="3">
    <location>
        <begin position="4"/>
        <end position="114"/>
    </location>
</feature>
<evidence type="ECO:0000313" key="5">
    <source>
        <dbReference type="Proteomes" id="UP001163046"/>
    </source>
</evidence>
<gene>
    <name evidence="4" type="primary">PDIA5_1</name>
    <name evidence="4" type="ORF">OS493_016141</name>
</gene>
<dbReference type="EMBL" id="MU825404">
    <property type="protein sequence ID" value="KAJ7391851.1"/>
    <property type="molecule type" value="Genomic_DNA"/>
</dbReference>
<proteinExistence type="inferred from homology"/>
<organism evidence="4 5">
    <name type="scientific">Desmophyllum pertusum</name>
    <dbReference type="NCBI Taxonomy" id="174260"/>
    <lineage>
        <taxon>Eukaryota</taxon>
        <taxon>Metazoa</taxon>
        <taxon>Cnidaria</taxon>
        <taxon>Anthozoa</taxon>
        <taxon>Hexacorallia</taxon>
        <taxon>Scleractinia</taxon>
        <taxon>Caryophylliina</taxon>
        <taxon>Caryophylliidae</taxon>
        <taxon>Desmophyllum</taxon>
    </lineage>
</organism>
<dbReference type="SUPFAM" id="SSF52833">
    <property type="entry name" value="Thioredoxin-like"/>
    <property type="match status" value="1"/>
</dbReference>
<name>A0A9X0A1P5_9CNID</name>
<dbReference type="PROSITE" id="PS51352">
    <property type="entry name" value="THIOREDOXIN_2"/>
    <property type="match status" value="1"/>
</dbReference>
<comment type="caution">
    <text evidence="4">The sequence shown here is derived from an EMBL/GenBank/DDBJ whole genome shotgun (WGS) entry which is preliminary data.</text>
</comment>
<protein>
    <submittedName>
        <fullName evidence="4">Protein disulfide-isomerase A5</fullName>
        <ecNumber evidence="4">5.3.4.1</ecNumber>
    </submittedName>
</protein>
<dbReference type="PANTHER" id="PTHR45672">
    <property type="entry name" value="PROTEIN DISULFIDE-ISOMERASE C17H9.14C-RELATED"/>
    <property type="match status" value="1"/>
</dbReference>
<dbReference type="EC" id="5.3.4.1" evidence="4"/>
<dbReference type="GO" id="GO:0006457">
    <property type="term" value="P:protein folding"/>
    <property type="evidence" value="ECO:0007669"/>
    <property type="project" value="TreeGrafter"/>
</dbReference>
<dbReference type="InterPro" id="IPR036249">
    <property type="entry name" value="Thioredoxin-like_sf"/>
</dbReference>
<dbReference type="OrthoDB" id="5973932at2759"/>
<feature type="region of interest" description="Disordered" evidence="2">
    <location>
        <begin position="1"/>
        <end position="22"/>
    </location>
</feature>
<dbReference type="Pfam" id="PF00085">
    <property type="entry name" value="Thioredoxin"/>
    <property type="match status" value="1"/>
</dbReference>
<evidence type="ECO:0000256" key="2">
    <source>
        <dbReference type="SAM" id="MobiDB-lite"/>
    </source>
</evidence>
<keyword evidence="4" id="KW-0413">Isomerase</keyword>
<keyword evidence="5" id="KW-1185">Reference proteome</keyword>
<dbReference type="GO" id="GO:0003756">
    <property type="term" value="F:protein disulfide isomerase activity"/>
    <property type="evidence" value="ECO:0007669"/>
    <property type="project" value="UniProtKB-EC"/>
</dbReference>
<dbReference type="Proteomes" id="UP001163046">
    <property type="component" value="Unassembled WGS sequence"/>
</dbReference>
<dbReference type="PROSITE" id="PS00194">
    <property type="entry name" value="THIOREDOXIN_1"/>
    <property type="match status" value="1"/>
</dbReference>
<reference evidence="4" key="1">
    <citation type="submission" date="2023-01" db="EMBL/GenBank/DDBJ databases">
        <title>Genome assembly of the deep-sea coral Lophelia pertusa.</title>
        <authorList>
            <person name="Herrera S."/>
            <person name="Cordes E."/>
        </authorList>
    </citation>
    <scope>NUCLEOTIDE SEQUENCE</scope>
    <source>
        <strain evidence="4">USNM1676648</strain>
        <tissue evidence="4">Polyp</tissue>
    </source>
</reference>